<gene>
    <name evidence="1" type="primary">pox_3</name>
    <name evidence="1" type="ORF">LPPLD21_01985</name>
</gene>
<evidence type="ECO:0000313" key="2">
    <source>
        <dbReference type="Proteomes" id="UP000236162"/>
    </source>
</evidence>
<keyword evidence="1" id="KW-0670">Pyruvate</keyword>
<keyword evidence="2" id="KW-1185">Reference proteome</keyword>
<sequence>MAKMIEASVAMLKVIEAWDIKQIYGYAGGSFNSTMHALDVE</sequence>
<comment type="caution">
    <text evidence="1">The sequence shown here is derived from an EMBL/GenBank/DDBJ whole genome shotgun (WGS) entry which is preliminary data.</text>
</comment>
<name>A0ABQ0NBQ0_9LACO</name>
<protein>
    <submittedName>
        <fullName evidence="1">Pyruvate oxidase</fullName>
    </submittedName>
</protein>
<dbReference type="EMBL" id="BDOR01000010">
    <property type="protein sequence ID" value="GBF02437.1"/>
    <property type="molecule type" value="Genomic_DNA"/>
</dbReference>
<evidence type="ECO:0000313" key="1">
    <source>
        <dbReference type="EMBL" id="GBF02437.1"/>
    </source>
</evidence>
<organism evidence="1 2">
    <name type="scientific">Lactiplantibacillus paraplantarum</name>
    <dbReference type="NCBI Taxonomy" id="60520"/>
    <lineage>
        <taxon>Bacteria</taxon>
        <taxon>Bacillati</taxon>
        <taxon>Bacillota</taxon>
        <taxon>Bacilli</taxon>
        <taxon>Lactobacillales</taxon>
        <taxon>Lactobacillaceae</taxon>
        <taxon>Lactiplantibacillus</taxon>
    </lineage>
</organism>
<dbReference type="Proteomes" id="UP000236162">
    <property type="component" value="Unassembled WGS sequence"/>
</dbReference>
<reference evidence="1 2" key="1">
    <citation type="submission" date="2017-04" db="EMBL/GenBank/DDBJ databases">
        <title>In vitro and in silico characterization of Lactobacillus paraplantarum D2-1, a starter culture for soymilk fermentation.</title>
        <authorList>
            <person name="Endo A."/>
            <person name="Sasaki F."/>
            <person name="Maeno S."/>
            <person name="Kanesaki Y."/>
            <person name="Kubota E."/>
            <person name="Torres G.A."/>
            <person name="Tomita S."/>
            <person name="Nakagawa J."/>
        </authorList>
    </citation>
    <scope>NUCLEOTIDE SEQUENCE [LARGE SCALE GENOMIC DNA]</scope>
    <source>
        <strain evidence="1 2">D2-1</strain>
    </source>
</reference>
<proteinExistence type="predicted"/>
<accession>A0ABQ0NBQ0</accession>